<evidence type="ECO:0000313" key="9">
    <source>
        <dbReference type="EMBL" id="MBB4102199.1"/>
    </source>
</evidence>
<comment type="similarity">
    <text evidence="2">Belongs to the methyl-accepting chemotaxis (MCP) protein family.</text>
</comment>
<dbReference type="InterPro" id="IPR051310">
    <property type="entry name" value="MCP_chemotaxis"/>
</dbReference>
<dbReference type="GO" id="GO:0016020">
    <property type="term" value="C:membrane"/>
    <property type="evidence" value="ECO:0007669"/>
    <property type="project" value="InterPro"/>
</dbReference>
<dbReference type="SMART" id="SM00283">
    <property type="entry name" value="MA"/>
    <property type="match status" value="1"/>
</dbReference>
<sequence length="616" mass="66418">MRLFSRSSKSTKEVYTALDRSCAIIQFDLKGTILEANDNFCKTMGYAAAELVGKHHSMFCDPEDVKSPDYARFWADLAAGTYKSGEFRRLDKAGKDIWLEASYNPVPVGGRPHRVVKVASDITARKLASLEAEARMAALSRVQAVIEFTPDGEILDANENFLKVFGYTLAEIRGKHHRMLCPPDFTGSPAYGQLWERLRGGEFVAQEFERRSKSGAPVWIQASYNPVTDGRGRVCKVVKFATDITGRITAADRLASGLQALAERNLAFRIDQPFIPALDRVRNDFNTSVGILQDALLRVLESGDMISERAGTLLGLNADLADRTGKQAAAVEETTAAMQQIAINIKDNTHRAEEMGDIVREAQVSANRSGEVVGKTISAMGAIEESSQRISSIIGVIDEIAFQTNLLALNAGVEAARAGEAGKGFAVVAQEVRELAQRSGNAAKEIKTLINASSDQVRSGVALVDESGKVLSTIASQVDRIGANIAAIVVSTREQATGLDEINRAIKDIDRSAHENREMVNRSRTASESLAGDAEDLRRMVGAFHLGGGAAPRRTAPAPTPARRTESRPVHHSVASVTAHAAPVQPAPSPARALQQRVAAVTSASTAADTNTWEEF</sequence>
<dbReference type="PROSITE" id="PS50111">
    <property type="entry name" value="CHEMOTAXIS_TRANSDUC_2"/>
    <property type="match status" value="1"/>
</dbReference>
<evidence type="ECO:0000256" key="3">
    <source>
        <dbReference type="PROSITE-ProRule" id="PRU00284"/>
    </source>
</evidence>
<dbReference type="InterPro" id="IPR003660">
    <property type="entry name" value="HAMP_dom"/>
</dbReference>
<feature type="domain" description="HAMP" evidence="8">
    <location>
        <begin position="245"/>
        <end position="297"/>
    </location>
</feature>
<dbReference type="PROSITE" id="PS50112">
    <property type="entry name" value="PAS"/>
    <property type="match status" value="2"/>
</dbReference>
<dbReference type="GO" id="GO:0006935">
    <property type="term" value="P:chemotaxis"/>
    <property type="evidence" value="ECO:0007669"/>
    <property type="project" value="UniProtKB-KW"/>
</dbReference>
<proteinExistence type="inferred from homology"/>
<dbReference type="PANTHER" id="PTHR43531">
    <property type="entry name" value="PROTEIN ICFG"/>
    <property type="match status" value="1"/>
</dbReference>
<accession>A0A7W6NZG1</accession>
<dbReference type="RefSeq" id="WP_183789486.1">
    <property type="nucleotide sequence ID" value="NZ_JACIDU010000002.1"/>
</dbReference>
<dbReference type="InterPro" id="IPR000014">
    <property type="entry name" value="PAS"/>
</dbReference>
<dbReference type="SUPFAM" id="SSF55785">
    <property type="entry name" value="PYP-like sensor domain (PAS domain)"/>
    <property type="match status" value="2"/>
</dbReference>
<dbReference type="InterPro" id="IPR013655">
    <property type="entry name" value="PAS_fold_3"/>
</dbReference>
<evidence type="ECO:0000313" key="10">
    <source>
        <dbReference type="Proteomes" id="UP000584824"/>
    </source>
</evidence>
<evidence type="ECO:0000259" key="7">
    <source>
        <dbReference type="PROSITE" id="PS50113"/>
    </source>
</evidence>
<gene>
    <name evidence="9" type="ORF">GGQ66_000727</name>
</gene>
<feature type="domain" description="PAC" evidence="7">
    <location>
        <begin position="204"/>
        <end position="256"/>
    </location>
</feature>
<dbReference type="PROSITE" id="PS50113">
    <property type="entry name" value="PAC"/>
    <property type="match status" value="1"/>
</dbReference>
<dbReference type="Gene3D" id="1.10.287.950">
    <property type="entry name" value="Methyl-accepting chemotaxis protein"/>
    <property type="match status" value="1"/>
</dbReference>
<comment type="caution">
    <text evidence="9">The sequence shown here is derived from an EMBL/GenBank/DDBJ whole genome shotgun (WGS) entry which is preliminary data.</text>
</comment>
<keyword evidence="10" id="KW-1185">Reference proteome</keyword>
<feature type="compositionally biased region" description="Low complexity" evidence="4">
    <location>
        <begin position="572"/>
        <end position="584"/>
    </location>
</feature>
<dbReference type="PROSITE" id="PS50885">
    <property type="entry name" value="HAMP"/>
    <property type="match status" value="1"/>
</dbReference>
<dbReference type="SMART" id="SM00086">
    <property type="entry name" value="PAC"/>
    <property type="match status" value="2"/>
</dbReference>
<keyword evidence="3" id="KW-0807">Transducer</keyword>
<organism evidence="9 10">
    <name type="scientific">Allorhizobium borbori</name>
    <dbReference type="NCBI Taxonomy" id="485907"/>
    <lineage>
        <taxon>Bacteria</taxon>
        <taxon>Pseudomonadati</taxon>
        <taxon>Pseudomonadota</taxon>
        <taxon>Alphaproteobacteria</taxon>
        <taxon>Hyphomicrobiales</taxon>
        <taxon>Rhizobiaceae</taxon>
        <taxon>Rhizobium/Agrobacterium group</taxon>
        <taxon>Allorhizobium</taxon>
    </lineage>
</organism>
<evidence type="ECO:0000259" key="8">
    <source>
        <dbReference type="PROSITE" id="PS50885"/>
    </source>
</evidence>
<dbReference type="CDD" id="cd00130">
    <property type="entry name" value="PAS"/>
    <property type="match status" value="2"/>
</dbReference>
<feature type="domain" description="PAS" evidence="6">
    <location>
        <begin position="24"/>
        <end position="64"/>
    </location>
</feature>
<dbReference type="Proteomes" id="UP000584824">
    <property type="component" value="Unassembled WGS sequence"/>
</dbReference>
<evidence type="ECO:0000256" key="4">
    <source>
        <dbReference type="SAM" id="MobiDB-lite"/>
    </source>
</evidence>
<dbReference type="InterPro" id="IPR004089">
    <property type="entry name" value="MCPsignal_dom"/>
</dbReference>
<feature type="domain" description="PAS" evidence="6">
    <location>
        <begin position="151"/>
        <end position="184"/>
    </location>
</feature>
<dbReference type="GO" id="GO:0004888">
    <property type="term" value="F:transmembrane signaling receptor activity"/>
    <property type="evidence" value="ECO:0007669"/>
    <property type="project" value="InterPro"/>
</dbReference>
<dbReference type="SUPFAM" id="SSF58104">
    <property type="entry name" value="Methyl-accepting chemotaxis protein (MCP) signaling domain"/>
    <property type="match status" value="1"/>
</dbReference>
<reference evidence="9 10" key="1">
    <citation type="submission" date="2020-08" db="EMBL/GenBank/DDBJ databases">
        <title>Genomic Encyclopedia of Type Strains, Phase IV (KMG-IV): sequencing the most valuable type-strain genomes for metagenomic binning, comparative biology and taxonomic classification.</title>
        <authorList>
            <person name="Goeker M."/>
        </authorList>
    </citation>
    <scope>NUCLEOTIDE SEQUENCE [LARGE SCALE GENOMIC DNA]</scope>
    <source>
        <strain evidence="9 10">DSM 26385</strain>
    </source>
</reference>
<dbReference type="NCBIfam" id="TIGR00229">
    <property type="entry name" value="sensory_box"/>
    <property type="match status" value="2"/>
</dbReference>
<feature type="domain" description="Methyl-accepting transducer" evidence="5">
    <location>
        <begin position="302"/>
        <end position="531"/>
    </location>
</feature>
<dbReference type="GO" id="GO:0007165">
    <property type="term" value="P:signal transduction"/>
    <property type="evidence" value="ECO:0007669"/>
    <property type="project" value="UniProtKB-KW"/>
</dbReference>
<evidence type="ECO:0000259" key="6">
    <source>
        <dbReference type="PROSITE" id="PS50112"/>
    </source>
</evidence>
<dbReference type="PRINTS" id="PR00260">
    <property type="entry name" value="CHEMTRNSDUCR"/>
</dbReference>
<feature type="region of interest" description="Disordered" evidence="4">
    <location>
        <begin position="547"/>
        <end position="592"/>
    </location>
</feature>
<protein>
    <submittedName>
        <fullName evidence="9">Methyl-accepting chemotaxis protein</fullName>
    </submittedName>
</protein>
<dbReference type="Pfam" id="PF00015">
    <property type="entry name" value="MCPsignal"/>
    <property type="match status" value="1"/>
</dbReference>
<evidence type="ECO:0000256" key="1">
    <source>
        <dbReference type="ARBA" id="ARBA00022500"/>
    </source>
</evidence>
<dbReference type="CDD" id="cd11386">
    <property type="entry name" value="MCP_signal"/>
    <property type="match status" value="1"/>
</dbReference>
<evidence type="ECO:0000259" key="5">
    <source>
        <dbReference type="PROSITE" id="PS50111"/>
    </source>
</evidence>
<dbReference type="PANTHER" id="PTHR43531:SF11">
    <property type="entry name" value="METHYL-ACCEPTING CHEMOTAXIS PROTEIN 3"/>
    <property type="match status" value="1"/>
</dbReference>
<keyword evidence="1" id="KW-0145">Chemotaxis</keyword>
<dbReference type="InterPro" id="IPR004090">
    <property type="entry name" value="Chemotax_Me-accpt_rcpt"/>
</dbReference>
<dbReference type="InterPro" id="IPR001610">
    <property type="entry name" value="PAC"/>
</dbReference>
<dbReference type="InterPro" id="IPR000700">
    <property type="entry name" value="PAS-assoc_C"/>
</dbReference>
<dbReference type="Gene3D" id="3.30.450.20">
    <property type="entry name" value="PAS domain"/>
    <property type="match status" value="2"/>
</dbReference>
<dbReference type="EMBL" id="JACIDU010000002">
    <property type="protein sequence ID" value="MBB4102199.1"/>
    <property type="molecule type" value="Genomic_DNA"/>
</dbReference>
<dbReference type="Pfam" id="PF08447">
    <property type="entry name" value="PAS_3"/>
    <property type="match status" value="2"/>
</dbReference>
<name>A0A7W6NZG1_9HYPH</name>
<dbReference type="InterPro" id="IPR035965">
    <property type="entry name" value="PAS-like_dom_sf"/>
</dbReference>
<dbReference type="AlphaFoldDB" id="A0A7W6NZG1"/>
<evidence type="ECO:0000256" key="2">
    <source>
        <dbReference type="ARBA" id="ARBA00029447"/>
    </source>
</evidence>
<dbReference type="SMART" id="SM00091">
    <property type="entry name" value="PAS"/>
    <property type="match status" value="2"/>
</dbReference>